<accession>A0A9Q6LQ45</accession>
<keyword evidence="2" id="KW-1185">Reference proteome</keyword>
<evidence type="ECO:0000313" key="2">
    <source>
        <dbReference type="Proteomes" id="UP000422232"/>
    </source>
</evidence>
<organism evidence="1 2">
    <name type="scientific">Piscirickettsia salmonis</name>
    <dbReference type="NCBI Taxonomy" id="1238"/>
    <lineage>
        <taxon>Bacteria</taxon>
        <taxon>Pseudomonadati</taxon>
        <taxon>Pseudomonadota</taxon>
        <taxon>Gammaproteobacteria</taxon>
        <taxon>Thiotrichales</taxon>
        <taxon>Piscirickettsiaceae</taxon>
        <taxon>Piscirickettsia</taxon>
    </lineage>
</organism>
<proteinExistence type="predicted"/>
<dbReference type="PROSITE" id="PS51257">
    <property type="entry name" value="PROKAR_LIPOPROTEIN"/>
    <property type="match status" value="1"/>
</dbReference>
<sequence length="40" mass="4633">MSRSLCCYLSSGFLSFLFLSCDSYLSFKNQPKYLLKQLSN</sequence>
<dbReference type="AlphaFoldDB" id="A0A9Q6LQ45"/>
<protein>
    <submittedName>
        <fullName evidence="1">Uncharacterized protein</fullName>
    </submittedName>
</protein>
<dbReference type="Proteomes" id="UP000422232">
    <property type="component" value="Chromosome"/>
</dbReference>
<gene>
    <name evidence="1" type="ORF">Psal009_00598</name>
</gene>
<name>A0A9Q6LQ45_PISSA</name>
<evidence type="ECO:0000313" key="1">
    <source>
        <dbReference type="EMBL" id="QGO04726.1"/>
    </source>
</evidence>
<reference evidence="1 2" key="1">
    <citation type="submission" date="2019-04" db="EMBL/GenBank/DDBJ databases">
        <title>Complete genome sequencing of Piscirickettsia salmonis strain Psal-009.</title>
        <authorList>
            <person name="Schober I."/>
            <person name="Bunk B."/>
            <person name="Sproer C."/>
            <person name="Carril G.P."/>
            <person name="Riedel T."/>
            <person name="Flores-Herrera P.A."/>
            <person name="Nourdin-Galindo G."/>
            <person name="Marshall S.H."/>
            <person name="Overmann J."/>
        </authorList>
    </citation>
    <scope>NUCLEOTIDE SEQUENCE [LARGE SCALE GENOMIC DNA]</scope>
    <source>
        <strain evidence="1 2">Psal-009</strain>
    </source>
</reference>
<dbReference type="EMBL" id="CP038908">
    <property type="protein sequence ID" value="QGO04726.1"/>
    <property type="molecule type" value="Genomic_DNA"/>
</dbReference>